<keyword evidence="1" id="KW-0805">Transcription regulation</keyword>
<keyword evidence="6" id="KW-1185">Reference proteome</keyword>
<dbReference type="PROSITE" id="PS00284">
    <property type="entry name" value="SERPIN"/>
    <property type="match status" value="1"/>
</dbReference>
<evidence type="ECO:0000256" key="2">
    <source>
        <dbReference type="ARBA" id="ARBA00023125"/>
    </source>
</evidence>
<evidence type="ECO:0000256" key="3">
    <source>
        <dbReference type="ARBA" id="ARBA00023163"/>
    </source>
</evidence>
<dbReference type="PROSITE" id="PS01124">
    <property type="entry name" value="HTH_ARAC_FAMILY_2"/>
    <property type="match status" value="1"/>
</dbReference>
<protein>
    <submittedName>
        <fullName evidence="5">Helix-turn-helix domain-containing protein</fullName>
    </submittedName>
</protein>
<dbReference type="EMBL" id="BTPD01000002">
    <property type="protein sequence ID" value="GMQ28145.1"/>
    <property type="molecule type" value="Genomic_DNA"/>
</dbReference>
<feature type="domain" description="HTH araC/xylS-type" evidence="4">
    <location>
        <begin position="175"/>
        <end position="273"/>
    </location>
</feature>
<evidence type="ECO:0000256" key="1">
    <source>
        <dbReference type="ARBA" id="ARBA00023015"/>
    </source>
</evidence>
<keyword evidence="2" id="KW-0238">DNA-binding</keyword>
<dbReference type="Proteomes" id="UP001338309">
    <property type="component" value="Unassembled WGS sequence"/>
</dbReference>
<dbReference type="Gene3D" id="1.10.10.60">
    <property type="entry name" value="Homeodomain-like"/>
    <property type="match status" value="1"/>
</dbReference>
<dbReference type="Pfam" id="PF12833">
    <property type="entry name" value="HTH_18"/>
    <property type="match status" value="1"/>
</dbReference>
<organism evidence="5 6">
    <name type="scientific">Algoriphagus confluentis</name>
    <dbReference type="NCBI Taxonomy" id="1697556"/>
    <lineage>
        <taxon>Bacteria</taxon>
        <taxon>Pseudomonadati</taxon>
        <taxon>Bacteroidota</taxon>
        <taxon>Cytophagia</taxon>
        <taxon>Cytophagales</taxon>
        <taxon>Cyclobacteriaceae</taxon>
        <taxon>Algoriphagus</taxon>
    </lineage>
</organism>
<dbReference type="PRINTS" id="PR00032">
    <property type="entry name" value="HTHARAC"/>
</dbReference>
<dbReference type="PANTHER" id="PTHR43280">
    <property type="entry name" value="ARAC-FAMILY TRANSCRIPTIONAL REGULATOR"/>
    <property type="match status" value="1"/>
</dbReference>
<dbReference type="SUPFAM" id="SSF46689">
    <property type="entry name" value="Homeodomain-like"/>
    <property type="match status" value="1"/>
</dbReference>
<dbReference type="InterPro" id="IPR018060">
    <property type="entry name" value="HTH_AraC"/>
</dbReference>
<sequence>MVFNGPTGEFLQLECIPETSSVGLPNQVKSELAFLWILEKSELIIDGVCLTFEADQILCLTEFHKLSVKSLPKARLVRFNRPFFCILDHDSEVGCKGILFYGSSRLPVIELDTENKAKLEALWGVFQMEIREESDALQLEMLQMLLKRLLILCTRLYSQQTHLGKLDAQKSDLIREFNFLVEMHFRKKHQVADYAELLFKSPKTISNAFSRLGAKSPLSYIHDRIILEARRLLGYTDNPISEIGYELGFEDVQSFSRFFRKNEGLSPSEFRENLRLGKIANSSGKTG</sequence>
<dbReference type="PANTHER" id="PTHR43280:SF32">
    <property type="entry name" value="TRANSCRIPTIONAL REGULATORY PROTEIN"/>
    <property type="match status" value="1"/>
</dbReference>
<name>A0ABQ6PJK5_9BACT</name>
<reference evidence="5 6" key="1">
    <citation type="submission" date="2023-08" db="EMBL/GenBank/DDBJ databases">
        <title>Draft genome sequence of Algoriphagus confluentis.</title>
        <authorList>
            <person name="Takatani N."/>
            <person name="Hosokawa M."/>
            <person name="Sawabe T."/>
        </authorList>
    </citation>
    <scope>NUCLEOTIDE SEQUENCE [LARGE SCALE GENOMIC DNA]</scope>
    <source>
        <strain evidence="5 6">NBRC 111222</strain>
    </source>
</reference>
<evidence type="ECO:0000313" key="6">
    <source>
        <dbReference type="Proteomes" id="UP001338309"/>
    </source>
</evidence>
<dbReference type="SMART" id="SM00342">
    <property type="entry name" value="HTH_ARAC"/>
    <property type="match status" value="1"/>
</dbReference>
<gene>
    <name evidence="5" type="ORF">Aconfl_07880</name>
</gene>
<dbReference type="InterPro" id="IPR009057">
    <property type="entry name" value="Homeodomain-like_sf"/>
</dbReference>
<keyword evidence="3" id="KW-0804">Transcription</keyword>
<dbReference type="InterPro" id="IPR020449">
    <property type="entry name" value="Tscrpt_reg_AraC-type_HTH"/>
</dbReference>
<evidence type="ECO:0000259" key="4">
    <source>
        <dbReference type="PROSITE" id="PS01124"/>
    </source>
</evidence>
<accession>A0ABQ6PJK5</accession>
<dbReference type="RefSeq" id="WP_338222934.1">
    <property type="nucleotide sequence ID" value="NZ_BTPD01000002.1"/>
</dbReference>
<evidence type="ECO:0000313" key="5">
    <source>
        <dbReference type="EMBL" id="GMQ28145.1"/>
    </source>
</evidence>
<comment type="caution">
    <text evidence="5">The sequence shown here is derived from an EMBL/GenBank/DDBJ whole genome shotgun (WGS) entry which is preliminary data.</text>
</comment>
<proteinExistence type="predicted"/>
<dbReference type="InterPro" id="IPR023795">
    <property type="entry name" value="Serpin_CS"/>
</dbReference>